<sequence length="441" mass="49324">MFAALLPLFLSSTASSRLECLQIVVNPLLPTLGPATIRQWLITSAEAEEVLAGMALELVLVEQVVVAWQDGERGIEILHRVVAVEVIHDSAESYPQPRCHPETRTKILQDLCEWALDGVARRSETSIRWHYGCEDRGGPILWLYGPAGAGKSAIMQSLCGDLETAGQLGGSFFFKCGHAACSNAKTLFATIAYQLAVRVPCLRAPIAQIVEHDPSIAMRTIVVQMRKLISEPCRNYRSRRPVTILIDGLDECEEQDIQVEILRIIRHSSPPFYFIIASRPEAHIRDMFKSPVYAGNYFSLNVEQSFDDVRKYLSDEFSRIHHEHSIMAKIPRPWPSFDILENLVNKSSGHFIYAATIIKFIDDKNYWPTQRLAVVLGSNSQGSPFGALDQLYMDILTSTPRQSELIPILGRNTVTIAWAAFHASVTIRGQSFHINPPCIIS</sequence>
<dbReference type="PANTHER" id="PTHR10039">
    <property type="entry name" value="AMELOGENIN"/>
    <property type="match status" value="1"/>
</dbReference>
<dbReference type="EMBL" id="JACAZH010000003">
    <property type="protein sequence ID" value="KAF7372810.1"/>
    <property type="molecule type" value="Genomic_DNA"/>
</dbReference>
<evidence type="ECO:0000256" key="2">
    <source>
        <dbReference type="SAM" id="SignalP"/>
    </source>
</evidence>
<evidence type="ECO:0000313" key="4">
    <source>
        <dbReference type="EMBL" id="KAF7372810.1"/>
    </source>
</evidence>
<evidence type="ECO:0000259" key="3">
    <source>
        <dbReference type="Pfam" id="PF24883"/>
    </source>
</evidence>
<dbReference type="AlphaFoldDB" id="A0A8H6Z583"/>
<reference evidence="4" key="1">
    <citation type="submission" date="2020-05" db="EMBL/GenBank/DDBJ databases">
        <title>Mycena genomes resolve the evolution of fungal bioluminescence.</title>
        <authorList>
            <person name="Tsai I.J."/>
        </authorList>
    </citation>
    <scope>NUCLEOTIDE SEQUENCE</scope>
    <source>
        <strain evidence="4">160909Yilan</strain>
    </source>
</reference>
<gene>
    <name evidence="4" type="ORF">MSAN_00487000</name>
</gene>
<feature type="domain" description="Nephrocystin 3-like N-terminal" evidence="3">
    <location>
        <begin position="124"/>
        <end position="279"/>
    </location>
</feature>
<accession>A0A8H6Z583</accession>
<evidence type="ECO:0000256" key="1">
    <source>
        <dbReference type="ARBA" id="ARBA00022737"/>
    </source>
</evidence>
<protein>
    <submittedName>
        <fullName evidence="4">NACHT domain-containing protein</fullName>
    </submittedName>
</protein>
<dbReference type="InterPro" id="IPR056884">
    <property type="entry name" value="NPHP3-like_N"/>
</dbReference>
<proteinExistence type="predicted"/>
<name>A0A8H6Z583_9AGAR</name>
<organism evidence="4 5">
    <name type="scientific">Mycena sanguinolenta</name>
    <dbReference type="NCBI Taxonomy" id="230812"/>
    <lineage>
        <taxon>Eukaryota</taxon>
        <taxon>Fungi</taxon>
        <taxon>Dikarya</taxon>
        <taxon>Basidiomycota</taxon>
        <taxon>Agaricomycotina</taxon>
        <taxon>Agaricomycetes</taxon>
        <taxon>Agaricomycetidae</taxon>
        <taxon>Agaricales</taxon>
        <taxon>Marasmiineae</taxon>
        <taxon>Mycenaceae</taxon>
        <taxon>Mycena</taxon>
    </lineage>
</organism>
<dbReference type="InterPro" id="IPR027417">
    <property type="entry name" value="P-loop_NTPase"/>
</dbReference>
<dbReference type="Pfam" id="PF24883">
    <property type="entry name" value="NPHP3_N"/>
    <property type="match status" value="1"/>
</dbReference>
<dbReference type="Gene3D" id="3.40.50.300">
    <property type="entry name" value="P-loop containing nucleotide triphosphate hydrolases"/>
    <property type="match status" value="1"/>
</dbReference>
<feature type="signal peptide" evidence="2">
    <location>
        <begin position="1"/>
        <end position="16"/>
    </location>
</feature>
<dbReference type="SUPFAM" id="SSF52540">
    <property type="entry name" value="P-loop containing nucleoside triphosphate hydrolases"/>
    <property type="match status" value="1"/>
</dbReference>
<comment type="caution">
    <text evidence="4">The sequence shown here is derived from an EMBL/GenBank/DDBJ whole genome shotgun (WGS) entry which is preliminary data.</text>
</comment>
<keyword evidence="5" id="KW-1185">Reference proteome</keyword>
<evidence type="ECO:0000313" key="5">
    <source>
        <dbReference type="Proteomes" id="UP000623467"/>
    </source>
</evidence>
<keyword evidence="2" id="KW-0732">Signal</keyword>
<dbReference type="Proteomes" id="UP000623467">
    <property type="component" value="Unassembled WGS sequence"/>
</dbReference>
<feature type="chain" id="PRO_5034244758" evidence="2">
    <location>
        <begin position="17"/>
        <end position="441"/>
    </location>
</feature>
<dbReference type="OrthoDB" id="4760524at2759"/>
<keyword evidence="1" id="KW-0677">Repeat</keyword>
<dbReference type="PANTHER" id="PTHR10039:SF14">
    <property type="entry name" value="NACHT DOMAIN-CONTAINING PROTEIN"/>
    <property type="match status" value="1"/>
</dbReference>